<organism evidence="3 4">
    <name type="scientific">Pirellulimonas nuda</name>
    <dbReference type="NCBI Taxonomy" id="2528009"/>
    <lineage>
        <taxon>Bacteria</taxon>
        <taxon>Pseudomonadati</taxon>
        <taxon>Planctomycetota</taxon>
        <taxon>Planctomycetia</taxon>
        <taxon>Pirellulales</taxon>
        <taxon>Lacipirellulaceae</taxon>
        <taxon>Pirellulimonas</taxon>
    </lineage>
</organism>
<dbReference type="SUPFAM" id="SSF48695">
    <property type="entry name" value="Multiheme cytochromes"/>
    <property type="match status" value="1"/>
</dbReference>
<evidence type="ECO:0000313" key="3">
    <source>
        <dbReference type="EMBL" id="QDU87282.1"/>
    </source>
</evidence>
<evidence type="ECO:0000259" key="2">
    <source>
        <dbReference type="Pfam" id="PF13435"/>
    </source>
</evidence>
<dbReference type="AlphaFoldDB" id="A0A518D725"/>
<accession>A0A518D725</accession>
<sequence>MPTPTVSRTTSRTGSRRRHRGGADAQDHQRLMMNGYCYLALLSLTLACPQAAAQGAVDLGAPDPTKVVGPDSCAKCHGAELAQWKQTPHAQTFEQLHRLPEAKAIADRLGGGSIKRNDTCVECHYTQQQVRGRDRVVAGVSCESCHGAARDWLEMHADYGGAGITRETESPAHRQQRRDRSIAAGMNNPSNLYLVARQCLSCHTAPNERLVNVGGHKPGTTDFELVSWSQGKVRHNFLSGAGQNAPSPLPRIRLMYVVGLMADLEMSLRATAGATEAATFGQTAAARAADRKQRLWEVQRRLNDPRVAAALAPLADLELRLGAGDEIRAAADAVGAAAFEFARDADGAQMQAIDDLLPPPSSYKY</sequence>
<protein>
    <submittedName>
        <fullName evidence="3">Perchlorate reductase subunit gamma</fullName>
    </submittedName>
</protein>
<feature type="domain" description="Cytochrome c-552/4" evidence="2">
    <location>
        <begin position="72"/>
        <end position="147"/>
    </location>
</feature>
<dbReference type="Gene3D" id="1.10.1130.10">
    <property type="entry name" value="Flavocytochrome C3, Chain A"/>
    <property type="match status" value="1"/>
</dbReference>
<dbReference type="EMBL" id="CP036291">
    <property type="protein sequence ID" value="QDU87282.1"/>
    <property type="molecule type" value="Genomic_DNA"/>
</dbReference>
<evidence type="ECO:0000256" key="1">
    <source>
        <dbReference type="SAM" id="MobiDB-lite"/>
    </source>
</evidence>
<keyword evidence="4" id="KW-1185">Reference proteome</keyword>
<feature type="region of interest" description="Disordered" evidence="1">
    <location>
        <begin position="1"/>
        <end position="26"/>
    </location>
</feature>
<dbReference type="InterPro" id="IPR036280">
    <property type="entry name" value="Multihaem_cyt_sf"/>
</dbReference>
<name>A0A518D725_9BACT</name>
<dbReference type="Pfam" id="PF13435">
    <property type="entry name" value="Cytochrome_C554"/>
    <property type="match status" value="1"/>
</dbReference>
<gene>
    <name evidence="3" type="primary">pcrC</name>
    <name evidence="3" type="ORF">Pla175_06410</name>
</gene>
<reference evidence="3 4" key="1">
    <citation type="submission" date="2019-02" db="EMBL/GenBank/DDBJ databases">
        <title>Deep-cultivation of Planctomycetes and their phenomic and genomic characterization uncovers novel biology.</title>
        <authorList>
            <person name="Wiegand S."/>
            <person name="Jogler M."/>
            <person name="Boedeker C."/>
            <person name="Pinto D."/>
            <person name="Vollmers J."/>
            <person name="Rivas-Marin E."/>
            <person name="Kohn T."/>
            <person name="Peeters S.H."/>
            <person name="Heuer A."/>
            <person name="Rast P."/>
            <person name="Oberbeckmann S."/>
            <person name="Bunk B."/>
            <person name="Jeske O."/>
            <person name="Meyerdierks A."/>
            <person name="Storesund J.E."/>
            <person name="Kallscheuer N."/>
            <person name="Luecker S."/>
            <person name="Lage O.M."/>
            <person name="Pohl T."/>
            <person name="Merkel B.J."/>
            <person name="Hornburger P."/>
            <person name="Mueller R.-W."/>
            <person name="Bruemmer F."/>
            <person name="Labrenz M."/>
            <person name="Spormann A.M."/>
            <person name="Op den Camp H."/>
            <person name="Overmann J."/>
            <person name="Amann R."/>
            <person name="Jetten M.S.M."/>
            <person name="Mascher T."/>
            <person name="Medema M.H."/>
            <person name="Devos D.P."/>
            <person name="Kaster A.-K."/>
            <person name="Ovreas L."/>
            <person name="Rohde M."/>
            <person name="Galperin M.Y."/>
            <person name="Jogler C."/>
        </authorList>
    </citation>
    <scope>NUCLEOTIDE SEQUENCE [LARGE SCALE GENOMIC DNA]</scope>
    <source>
        <strain evidence="3 4">Pla175</strain>
    </source>
</reference>
<evidence type="ECO:0000313" key="4">
    <source>
        <dbReference type="Proteomes" id="UP000317429"/>
    </source>
</evidence>
<proteinExistence type="predicted"/>
<dbReference type="InterPro" id="IPR023155">
    <property type="entry name" value="Cyt_c-552/4"/>
</dbReference>
<dbReference type="Proteomes" id="UP000317429">
    <property type="component" value="Chromosome"/>
</dbReference>
<dbReference type="KEGG" id="pnd:Pla175_06410"/>